<feature type="compositionally biased region" description="Low complexity" evidence="1">
    <location>
        <begin position="31"/>
        <end position="40"/>
    </location>
</feature>
<feature type="region of interest" description="Disordered" evidence="1">
    <location>
        <begin position="31"/>
        <end position="75"/>
    </location>
</feature>
<dbReference type="GO" id="GO:0003723">
    <property type="term" value="F:RNA binding"/>
    <property type="evidence" value="ECO:0007669"/>
    <property type="project" value="InterPro"/>
</dbReference>
<proteinExistence type="predicted"/>
<dbReference type="InterPro" id="IPR021099">
    <property type="entry name" value="PORR_domain"/>
</dbReference>
<accession>A0A6V7NNP7</accession>
<feature type="domain" description="PORR" evidence="2">
    <location>
        <begin position="83"/>
        <end position="233"/>
    </location>
</feature>
<gene>
    <name evidence="3" type="ORF">CB5_LOCUS3369</name>
</gene>
<organism evidence="3">
    <name type="scientific">Ananas comosus var. bracteatus</name>
    <name type="common">red pineapple</name>
    <dbReference type="NCBI Taxonomy" id="296719"/>
    <lineage>
        <taxon>Eukaryota</taxon>
        <taxon>Viridiplantae</taxon>
        <taxon>Streptophyta</taxon>
        <taxon>Embryophyta</taxon>
        <taxon>Tracheophyta</taxon>
        <taxon>Spermatophyta</taxon>
        <taxon>Magnoliopsida</taxon>
        <taxon>Liliopsida</taxon>
        <taxon>Poales</taxon>
        <taxon>Bromeliaceae</taxon>
        <taxon>Bromelioideae</taxon>
        <taxon>Ananas</taxon>
    </lineage>
</organism>
<dbReference type="AlphaFoldDB" id="A0A6V7NNP7"/>
<protein>
    <recommendedName>
        <fullName evidence="2">PORR domain-containing protein</fullName>
    </recommendedName>
</protein>
<evidence type="ECO:0000256" key="1">
    <source>
        <dbReference type="SAM" id="MobiDB-lite"/>
    </source>
</evidence>
<feature type="compositionally biased region" description="Acidic residues" evidence="1">
    <location>
        <begin position="279"/>
        <end position="299"/>
    </location>
</feature>
<reference evidence="3" key="1">
    <citation type="submission" date="2020-07" db="EMBL/GenBank/DDBJ databases">
        <authorList>
            <person name="Lin J."/>
        </authorList>
    </citation>
    <scope>NUCLEOTIDE SEQUENCE</scope>
</reference>
<sequence length="325" mass="36470">MLAPHGRLLLAKLAHLAPDLGLPRDFPSALCPATPTASPSSTPPTAAPSSSPPGTPPSPPPPPSPPLPSPSSDRILDRPLKFHHLHLPLPLPRGLNLRRRHRDYLIRFHALPAPSPYNNRNSDSYNDDDDDDDDDVLMAERRACAVVREVLAMTVEKRTLVDRLTHFRKDFGLPNRLRAMLVRHPEMFYVSIKGVRDSVFLVEAYDDEGKLAVEDEMLAERERLMELVGEGKRMRREMRRGTPVDDINCRGEEEEEEEEQEEEEEDGFEDLLEFGIGGEDWEEIYGEEGGEDDGDEGGDVEEFWVKRAAAAGLVGDGEPKDLEVW</sequence>
<dbReference type="EMBL" id="LR862140">
    <property type="protein sequence ID" value="CAD1820158.1"/>
    <property type="molecule type" value="Genomic_DNA"/>
</dbReference>
<dbReference type="PANTHER" id="PTHR31476:SF2">
    <property type="entry name" value="UBIQUITIN CARBOXYL-TERMINAL HYDROLASE FAMILY PROTEIN"/>
    <property type="match status" value="1"/>
</dbReference>
<dbReference type="PANTHER" id="PTHR31476">
    <property type="entry name" value="PROTEIN WHAT'S THIS FACTOR 1 HOMOLOG, CHLOROPLASTIC"/>
    <property type="match status" value="1"/>
</dbReference>
<dbReference type="InterPro" id="IPR045040">
    <property type="entry name" value="PORR_fam"/>
</dbReference>
<dbReference type="Pfam" id="PF11955">
    <property type="entry name" value="PORR"/>
    <property type="match status" value="1"/>
</dbReference>
<feature type="compositionally biased region" description="Pro residues" evidence="1">
    <location>
        <begin position="41"/>
        <end position="69"/>
    </location>
</feature>
<feature type="region of interest" description="Disordered" evidence="1">
    <location>
        <begin position="243"/>
        <end position="299"/>
    </location>
</feature>
<name>A0A6V7NNP7_ANACO</name>
<evidence type="ECO:0000259" key="2">
    <source>
        <dbReference type="Pfam" id="PF11955"/>
    </source>
</evidence>
<evidence type="ECO:0000313" key="3">
    <source>
        <dbReference type="EMBL" id="CAD1820158.1"/>
    </source>
</evidence>
<feature type="compositionally biased region" description="Acidic residues" evidence="1">
    <location>
        <begin position="252"/>
        <end position="272"/>
    </location>
</feature>